<evidence type="ECO:0000256" key="1">
    <source>
        <dbReference type="ARBA" id="ARBA00004370"/>
    </source>
</evidence>
<feature type="transmembrane region" description="Helical" evidence="7">
    <location>
        <begin position="869"/>
        <end position="890"/>
    </location>
</feature>
<dbReference type="PROSITE" id="PS00022">
    <property type="entry name" value="EGF_1"/>
    <property type="match status" value="2"/>
</dbReference>
<dbReference type="InterPro" id="IPR002165">
    <property type="entry name" value="Plexin_repeat"/>
</dbReference>
<evidence type="ECO:0000256" key="5">
    <source>
        <dbReference type="ARBA" id="ARBA00023180"/>
    </source>
</evidence>
<sequence length="922" mass="102398">MIMKNHLVAVVLLLVIVTLVSGQGNRFSNGKQYSYPVQNSFSDFFINSTMAYGVTDREAVKFSLTQLDTLSSGSQIVGDYFLLVSGGTTLTIDSMAILDGTTYAMTSSYFLKLKDPSRTQIDNTENWTGIGGYQFNNYIFSIITPDDSVVTYDTTQPFIEANWIADPIQTTSAYSYVLDTAHSHNLAFIGDEYGNIQVYDSSSRSKLAFYSPSNPSGSTEYLRYAGVVDSANSKLYYCTDNNANGITIDVFDYTNILINSTLVSVGSFDINLQGSSGCSAAAIDPIQGQLFFAVFANSLFLIGTDLQGNNQDFTEIAQESDAVLINVEPTDSTVQVYAGSQLYTFKYKSICPNDCSGNGQCLSGTCSCTQGYSGNDCSIKQCLNNCTGPEFGTCNDGTCLCTPNWSSTDCSVRRCPDDCFQRGTCSGAPLYECTCNDGFNGTSCGNAIVYPPPPCANFTSSSSCVERVGCGWCHMDSECKDGDRYGPYEGFCRTWYFDQDVETGVIILASIFIGLIGILFLIDIFSTIPLDKDRANAYSEEYSTGSYPKLSHEDASILWWRDQRSAKAWTLMDQFQFLSLISHLGVVFPSRFLHFTEYLDWTNLGIPFPSTISPPEVQSVSRDILSMYQYDNSLGVGPMYQLANILFWWGLLLGAFLVPLLLCFFILSLIEKAIHYKEVARNRIIHITLRILTFGYIGVLMSSCYSMIAPIHNYKVIIPGAILFVLYGIGYPLGLFFILRVPESRLHNPTFKQQFGQLYVNFKPKTDHRFFIFAFIKRFMMAVIIGILAFDPAPEYPITGTDLAVPIVQVAVIVIALAGYCVLLIIRKPYFDHFHLWLEYFLTGVNIVTVALCLTHIKSPSVAGELIAWILQALALVACIAAYFISWIQMKSAVFVKLRKIFSCCSSKKEKEKSVDMNTFKQ</sequence>
<feature type="transmembrane region" description="Helical" evidence="7">
    <location>
        <begin position="646"/>
        <end position="670"/>
    </location>
</feature>
<feature type="transmembrane region" description="Helical" evidence="7">
    <location>
        <begin position="803"/>
        <end position="826"/>
    </location>
</feature>
<comment type="caution">
    <text evidence="6">Lacks conserved residue(s) required for the propagation of feature annotation.</text>
</comment>
<feature type="disulfide bond" evidence="6">
    <location>
        <begin position="415"/>
        <end position="425"/>
    </location>
</feature>
<feature type="transmembrane region" description="Helical" evidence="7">
    <location>
        <begin position="717"/>
        <end position="739"/>
    </location>
</feature>
<feature type="domain" description="EGF-like" evidence="9">
    <location>
        <begin position="411"/>
        <end position="445"/>
    </location>
</feature>
<comment type="subcellular location">
    <subcellularLocation>
        <location evidence="1">Membrane</location>
    </subcellularLocation>
</comment>
<comment type="caution">
    <text evidence="10">The sequence shown here is derived from an EMBL/GenBank/DDBJ whole genome shotgun (WGS) entry which is preliminary data.</text>
</comment>
<feature type="signal peptide" evidence="8">
    <location>
        <begin position="1"/>
        <end position="22"/>
    </location>
</feature>
<reference evidence="10 11" key="1">
    <citation type="submission" date="2015-12" db="EMBL/GenBank/DDBJ databases">
        <title>Dictyostelia acquired genes for synthesis and detection of signals that induce cell-type specialization by lateral gene transfer from prokaryotes.</title>
        <authorList>
            <person name="Gloeckner G."/>
            <person name="Schaap P."/>
        </authorList>
    </citation>
    <scope>NUCLEOTIDE SEQUENCE [LARGE SCALE GENOMIC DNA]</scope>
    <source>
        <strain evidence="10 11">TK</strain>
    </source>
</reference>
<dbReference type="PROSITE" id="PS01186">
    <property type="entry name" value="EGF_2"/>
    <property type="match status" value="2"/>
</dbReference>
<dbReference type="PROSITE" id="PS50026">
    <property type="entry name" value="EGF_3"/>
    <property type="match status" value="1"/>
</dbReference>
<evidence type="ECO:0000256" key="6">
    <source>
        <dbReference type="PROSITE-ProRule" id="PRU00076"/>
    </source>
</evidence>
<dbReference type="InterPro" id="IPR050969">
    <property type="entry name" value="Dev_Signal_Modulators"/>
</dbReference>
<evidence type="ECO:0000256" key="2">
    <source>
        <dbReference type="ARBA" id="ARBA00022729"/>
    </source>
</evidence>
<dbReference type="AlphaFoldDB" id="A0A151Z9Q9"/>
<evidence type="ECO:0000256" key="7">
    <source>
        <dbReference type="SAM" id="Phobius"/>
    </source>
</evidence>
<dbReference type="PANTHER" id="PTHR14949:SF56">
    <property type="entry name" value="EGF-LIKE-DOMAIN, MULTIPLE 7"/>
    <property type="match status" value="1"/>
</dbReference>
<dbReference type="OrthoDB" id="6130531at2759"/>
<keyword evidence="7" id="KW-0812">Transmembrane</keyword>
<feature type="transmembrane region" description="Helical" evidence="7">
    <location>
        <begin position="691"/>
        <end position="711"/>
    </location>
</feature>
<proteinExistence type="predicted"/>
<feature type="chain" id="PRO_5007593014" evidence="8">
    <location>
        <begin position="23"/>
        <end position="922"/>
    </location>
</feature>
<feature type="transmembrane region" description="Helical" evidence="7">
    <location>
        <begin position="575"/>
        <end position="593"/>
    </location>
</feature>
<dbReference type="PANTHER" id="PTHR14949">
    <property type="entry name" value="EGF-LIKE-DOMAIN, MULTIPLE 7, 8"/>
    <property type="match status" value="1"/>
</dbReference>
<dbReference type="FunFam" id="2.10.25.10:FF:000001">
    <property type="entry name" value="Tenascin C"/>
    <property type="match status" value="1"/>
</dbReference>
<accession>A0A151Z9Q9</accession>
<dbReference type="InterPro" id="IPR000742">
    <property type="entry name" value="EGF"/>
</dbReference>
<feature type="transmembrane region" description="Helical" evidence="7">
    <location>
        <begin position="505"/>
        <end position="525"/>
    </location>
</feature>
<dbReference type="GO" id="GO:0016020">
    <property type="term" value="C:membrane"/>
    <property type="evidence" value="ECO:0007669"/>
    <property type="project" value="UniProtKB-SubCell"/>
</dbReference>
<evidence type="ECO:0000256" key="8">
    <source>
        <dbReference type="SAM" id="SignalP"/>
    </source>
</evidence>
<keyword evidence="7" id="KW-1133">Transmembrane helix</keyword>
<feature type="disulfide bond" evidence="6">
    <location>
        <begin position="435"/>
        <end position="444"/>
    </location>
</feature>
<dbReference type="SUPFAM" id="SSF63825">
    <property type="entry name" value="YWTD domain"/>
    <property type="match status" value="1"/>
</dbReference>
<evidence type="ECO:0000313" key="11">
    <source>
        <dbReference type="Proteomes" id="UP000076078"/>
    </source>
</evidence>
<name>A0A151Z9Q9_TIELA</name>
<dbReference type="SMART" id="SM00181">
    <property type="entry name" value="EGF"/>
    <property type="match status" value="3"/>
</dbReference>
<keyword evidence="2 8" id="KW-0732">Signal</keyword>
<dbReference type="Pfam" id="PF23106">
    <property type="entry name" value="EGF_Teneurin"/>
    <property type="match status" value="1"/>
</dbReference>
<evidence type="ECO:0000256" key="4">
    <source>
        <dbReference type="ARBA" id="ARBA00023157"/>
    </source>
</evidence>
<keyword evidence="5" id="KW-0325">Glycoprotein</keyword>
<evidence type="ECO:0000259" key="9">
    <source>
        <dbReference type="PROSITE" id="PS50026"/>
    </source>
</evidence>
<dbReference type="Pfam" id="PF01437">
    <property type="entry name" value="PSI"/>
    <property type="match status" value="1"/>
</dbReference>
<dbReference type="FunCoup" id="A0A151Z9Q9">
    <property type="interactions" value="65"/>
</dbReference>
<dbReference type="EMBL" id="LODT01000037">
    <property type="protein sequence ID" value="KYQ90676.1"/>
    <property type="molecule type" value="Genomic_DNA"/>
</dbReference>
<protein>
    <submittedName>
        <fullName evidence="10">Substrate adhesion molecule</fullName>
    </submittedName>
</protein>
<dbReference type="InParanoid" id="A0A151Z9Q9"/>
<gene>
    <name evidence="10" type="ORF">DLAC_09312</name>
</gene>
<keyword evidence="4 6" id="KW-1015">Disulfide bond</keyword>
<dbReference type="OMA" id="RKPYFDH"/>
<keyword evidence="3 7" id="KW-0472">Membrane</keyword>
<keyword evidence="6" id="KW-0245">EGF-like domain</keyword>
<feature type="transmembrane region" description="Helical" evidence="7">
    <location>
        <begin position="838"/>
        <end position="857"/>
    </location>
</feature>
<keyword evidence="11" id="KW-1185">Reference proteome</keyword>
<organism evidence="10 11">
    <name type="scientific">Tieghemostelium lacteum</name>
    <name type="common">Slime mold</name>
    <name type="synonym">Dictyostelium lacteum</name>
    <dbReference type="NCBI Taxonomy" id="361077"/>
    <lineage>
        <taxon>Eukaryota</taxon>
        <taxon>Amoebozoa</taxon>
        <taxon>Evosea</taxon>
        <taxon>Eumycetozoa</taxon>
        <taxon>Dictyostelia</taxon>
        <taxon>Dictyosteliales</taxon>
        <taxon>Raperosteliaceae</taxon>
        <taxon>Tieghemostelium</taxon>
    </lineage>
</organism>
<dbReference type="STRING" id="361077.A0A151Z9Q9"/>
<feature type="transmembrane region" description="Helical" evidence="7">
    <location>
        <begin position="770"/>
        <end position="791"/>
    </location>
</feature>
<evidence type="ECO:0000313" key="10">
    <source>
        <dbReference type="EMBL" id="KYQ90676.1"/>
    </source>
</evidence>
<dbReference type="Proteomes" id="UP000076078">
    <property type="component" value="Unassembled WGS sequence"/>
</dbReference>
<dbReference type="Gene3D" id="2.10.25.10">
    <property type="entry name" value="Laminin"/>
    <property type="match status" value="2"/>
</dbReference>
<evidence type="ECO:0000256" key="3">
    <source>
        <dbReference type="ARBA" id="ARBA00023136"/>
    </source>
</evidence>